<keyword evidence="2" id="KW-1185">Reference proteome</keyword>
<evidence type="ECO:0000313" key="1">
    <source>
        <dbReference type="EMBL" id="WVZ00257.1"/>
    </source>
</evidence>
<evidence type="ECO:0000313" key="2">
    <source>
        <dbReference type="Proteomes" id="UP001374535"/>
    </source>
</evidence>
<reference evidence="1 2" key="1">
    <citation type="journal article" date="2023" name="Life. Sci Alliance">
        <title>Evolutionary insights into 3D genome organization and epigenetic landscape of Vigna mungo.</title>
        <authorList>
            <person name="Junaid A."/>
            <person name="Singh B."/>
            <person name="Bhatia S."/>
        </authorList>
    </citation>
    <scope>NUCLEOTIDE SEQUENCE [LARGE SCALE GENOMIC DNA]</scope>
    <source>
        <strain evidence="1">Urdbean</strain>
    </source>
</reference>
<protein>
    <submittedName>
        <fullName evidence="1">Uncharacterized protein</fullName>
    </submittedName>
</protein>
<organism evidence="1 2">
    <name type="scientific">Vigna mungo</name>
    <name type="common">Black gram</name>
    <name type="synonym">Phaseolus mungo</name>
    <dbReference type="NCBI Taxonomy" id="3915"/>
    <lineage>
        <taxon>Eukaryota</taxon>
        <taxon>Viridiplantae</taxon>
        <taxon>Streptophyta</taxon>
        <taxon>Embryophyta</taxon>
        <taxon>Tracheophyta</taxon>
        <taxon>Spermatophyta</taxon>
        <taxon>Magnoliopsida</taxon>
        <taxon>eudicotyledons</taxon>
        <taxon>Gunneridae</taxon>
        <taxon>Pentapetalae</taxon>
        <taxon>rosids</taxon>
        <taxon>fabids</taxon>
        <taxon>Fabales</taxon>
        <taxon>Fabaceae</taxon>
        <taxon>Papilionoideae</taxon>
        <taxon>50 kb inversion clade</taxon>
        <taxon>NPAAA clade</taxon>
        <taxon>indigoferoid/millettioid clade</taxon>
        <taxon>Phaseoleae</taxon>
        <taxon>Vigna</taxon>
    </lineage>
</organism>
<accession>A0AAQ3RN37</accession>
<dbReference type="EMBL" id="CP144693">
    <property type="protein sequence ID" value="WVZ00257.1"/>
    <property type="molecule type" value="Genomic_DNA"/>
</dbReference>
<dbReference type="Proteomes" id="UP001374535">
    <property type="component" value="Chromosome 8"/>
</dbReference>
<proteinExistence type="predicted"/>
<name>A0AAQ3RN37_VIGMU</name>
<sequence length="106" mass="12422">MIGLLAIKMAWKVIFNQETNLQMDNTDHSKNSLLKYVKSKARERMQSAIYYLLEPFHYSSLDTMFNQNCKHLVTCFTYLINNLKGQNKLRKLHSYLKAVIGLPTFC</sequence>
<dbReference type="AlphaFoldDB" id="A0AAQ3RN37"/>
<gene>
    <name evidence="1" type="ORF">V8G54_026326</name>
</gene>